<organism evidence="1 2">
    <name type="scientific">Deinococcus arboris</name>
    <dbReference type="NCBI Taxonomy" id="2682977"/>
    <lineage>
        <taxon>Bacteria</taxon>
        <taxon>Thermotogati</taxon>
        <taxon>Deinococcota</taxon>
        <taxon>Deinococci</taxon>
        <taxon>Deinococcales</taxon>
        <taxon>Deinococcaceae</taxon>
        <taxon>Deinococcus</taxon>
    </lineage>
</organism>
<accession>A0A7C9MB47</accession>
<sequence length="860" mass="94365">MSSLKPDLALTGTKITVILDHLAQSPNAESGIKGIQSAFPEPRPNQDTVTEWVQILLERGLIRVTQHDRGRQLFGLVDLQALIVPEDVDDTLRQPILAVLSDGPAMAAGIAERLSASVRRVQSTALAMWRDNTLMGRPVGAGFVFRVTEGLSVSVAAAVLEEWKQRTEDDRLLEAPRPPSVETAHIHLPRHGTKAARFLTLFAEAHTIEEALTHMNGEMKRAAATSLLQRFLQGGFVQAVGSQGKRKTYELTHSGRGILASRSPTFLGPGVPLAPEGHSWTPARLEWLKAAFPILGLKLCAQRLGISVSPVHRRARLLALTYGDVPNYIKTAELASMVGISSGAMRDAAERAGVLTYCGLPEAPGHTLVPLEWADQRAERGAAPTLDEVLITGITQDPVALARIKSKFRAHIRYRTPGNQQRPQLYLPRLYVDQARAYMHEAPPKFSHWSDILPHFERAGANGLNIVELQEQCGLEGDVCRKHTRRAVEEEHVLERHNFAYTGPVYRLATFHDQAPPLARNSWVSPQHQVQPLLLAAGAVGATLFELLDKLPGIPVGRLERTLDDMVRKGMTQGIKGTWWQPTAYFPLGVEPAPPARPQRLDQPESAVASAIAELDIDAGVTHEQIALHLRQSYYQVTLVVLRLQNLQALTPRKEGREVYLHPLPPLHHIGGAFPSAPLAAPLASQEVSVQTQQLPLSQQLAELEQQAAPLETLQSELSILDDQRSALTLRIQAAQTARDVLARISSTITSVLHPLPSPAHPSNMVHIQEATSVSSPQPTVEDSERRRVFFPAPIPDALTPEALRVFKLVRELKDGLPFKQICAQLNMPSDQASKAIDLLTHGGHLRKVGSHYRAQSQAA</sequence>
<keyword evidence="2" id="KW-1185">Reference proteome</keyword>
<gene>
    <name evidence="1" type="ORF">GO986_18635</name>
</gene>
<comment type="caution">
    <text evidence="1">The sequence shown here is derived from an EMBL/GenBank/DDBJ whole genome shotgun (WGS) entry which is preliminary data.</text>
</comment>
<evidence type="ECO:0000313" key="1">
    <source>
        <dbReference type="EMBL" id="MVN88759.1"/>
    </source>
</evidence>
<dbReference type="AlphaFoldDB" id="A0A7C9MB47"/>
<dbReference type="RefSeq" id="WP_157460861.1">
    <property type="nucleotide sequence ID" value="NZ_WQLB01000034.1"/>
</dbReference>
<protein>
    <submittedName>
        <fullName evidence="1">Uncharacterized protein</fullName>
    </submittedName>
</protein>
<name>A0A7C9MB47_9DEIO</name>
<dbReference type="EMBL" id="WQLB01000034">
    <property type="protein sequence ID" value="MVN88759.1"/>
    <property type="molecule type" value="Genomic_DNA"/>
</dbReference>
<evidence type="ECO:0000313" key="2">
    <source>
        <dbReference type="Proteomes" id="UP000483286"/>
    </source>
</evidence>
<proteinExistence type="predicted"/>
<reference evidence="1 2" key="1">
    <citation type="submission" date="2019-12" db="EMBL/GenBank/DDBJ databases">
        <title>Deinococcus sp. HMF7620 Genome sequencing and assembly.</title>
        <authorList>
            <person name="Kang H."/>
            <person name="Kim H."/>
            <person name="Joh K."/>
        </authorList>
    </citation>
    <scope>NUCLEOTIDE SEQUENCE [LARGE SCALE GENOMIC DNA]</scope>
    <source>
        <strain evidence="1 2">HMF7620</strain>
    </source>
</reference>
<dbReference type="Proteomes" id="UP000483286">
    <property type="component" value="Unassembled WGS sequence"/>
</dbReference>